<organism evidence="3 4">
    <name type="scientific">Candidatus Sungbacteria bacterium RIFCSPHIGHO2_01_FULL_47_32</name>
    <dbReference type="NCBI Taxonomy" id="1802264"/>
    <lineage>
        <taxon>Bacteria</taxon>
        <taxon>Candidatus Sungiibacteriota</taxon>
    </lineage>
</organism>
<dbReference type="EMBL" id="MHQC01000019">
    <property type="protein sequence ID" value="OGZ95049.1"/>
    <property type="molecule type" value="Genomic_DNA"/>
</dbReference>
<protein>
    <recommendedName>
        <fullName evidence="5">DUF3324 domain-containing protein</fullName>
    </recommendedName>
</protein>
<keyword evidence="1" id="KW-0472">Membrane</keyword>
<feature type="chain" id="PRO_5009583366" description="DUF3324 domain-containing protein" evidence="2">
    <location>
        <begin position="25"/>
        <end position="360"/>
    </location>
</feature>
<feature type="signal peptide" evidence="2">
    <location>
        <begin position="1"/>
        <end position="24"/>
    </location>
</feature>
<evidence type="ECO:0000256" key="2">
    <source>
        <dbReference type="SAM" id="SignalP"/>
    </source>
</evidence>
<accession>A0A1G2K6I0</accession>
<evidence type="ECO:0000313" key="4">
    <source>
        <dbReference type="Proteomes" id="UP000177152"/>
    </source>
</evidence>
<proteinExistence type="predicted"/>
<reference evidence="3 4" key="1">
    <citation type="journal article" date="2016" name="Nat. Commun.">
        <title>Thousands of microbial genomes shed light on interconnected biogeochemical processes in an aquifer system.</title>
        <authorList>
            <person name="Anantharaman K."/>
            <person name="Brown C.T."/>
            <person name="Hug L.A."/>
            <person name="Sharon I."/>
            <person name="Castelle C.J."/>
            <person name="Probst A.J."/>
            <person name="Thomas B.C."/>
            <person name="Singh A."/>
            <person name="Wilkins M.J."/>
            <person name="Karaoz U."/>
            <person name="Brodie E.L."/>
            <person name="Williams K.H."/>
            <person name="Hubbard S.S."/>
            <person name="Banfield J.F."/>
        </authorList>
    </citation>
    <scope>NUCLEOTIDE SEQUENCE [LARGE SCALE GENOMIC DNA]</scope>
</reference>
<name>A0A1G2K6I0_9BACT</name>
<evidence type="ECO:0000256" key="1">
    <source>
        <dbReference type="SAM" id="Phobius"/>
    </source>
</evidence>
<dbReference type="Proteomes" id="UP000177152">
    <property type="component" value="Unassembled WGS sequence"/>
</dbReference>
<keyword evidence="2" id="KW-0732">Signal</keyword>
<gene>
    <name evidence="3" type="ORF">A2633_02220</name>
</gene>
<keyword evidence="1" id="KW-0812">Transmembrane</keyword>
<dbReference type="AlphaFoldDB" id="A0A1G2K6I0"/>
<evidence type="ECO:0008006" key="5">
    <source>
        <dbReference type="Google" id="ProtNLM"/>
    </source>
</evidence>
<sequence length="360" mass="39394">MKKILTIGVFVSSLCAVLPGFAFADGLKVQPALIEEKIDPGSAYSGVITVTNIGGQSERLYVVVRDITGVADNGVPLFAKENAETGYSLASWVHATEDAIEIGPNGARDVPFTIEVPKGAGPGGHFAGIFFVREADRVKTTGSGVGFEVGTIVTMKISGDIREEAEIREFTTNKNIYGTADVIFTTNIENLGNVLIRPRGPIDITDMFGKKVATLIVNDPEAGVFPKTIREFAVSWSEPGFYFGRYEAVMSLAYGEENGRQTVSRSISFWILPLKFLISVFGGLLLLVLFLFVFIRLHIKRKIRQIQEATLAVGEQRKISSDDALLPYGKESPISRLWLVTVVLLLFTLVFLAILFFLFA</sequence>
<keyword evidence="1" id="KW-1133">Transmembrane helix</keyword>
<evidence type="ECO:0000313" key="3">
    <source>
        <dbReference type="EMBL" id="OGZ95049.1"/>
    </source>
</evidence>
<feature type="transmembrane region" description="Helical" evidence="1">
    <location>
        <begin position="337"/>
        <end position="359"/>
    </location>
</feature>
<feature type="transmembrane region" description="Helical" evidence="1">
    <location>
        <begin position="270"/>
        <end position="295"/>
    </location>
</feature>
<comment type="caution">
    <text evidence="3">The sequence shown here is derived from an EMBL/GenBank/DDBJ whole genome shotgun (WGS) entry which is preliminary data.</text>
</comment>